<dbReference type="InterPro" id="IPR049326">
    <property type="entry name" value="Rhodopsin_dom_fungi"/>
</dbReference>
<evidence type="ECO:0000256" key="5">
    <source>
        <dbReference type="ARBA" id="ARBA00038359"/>
    </source>
</evidence>
<dbReference type="STRING" id="1149755.A0A2J6S5D6"/>
<dbReference type="Proteomes" id="UP000235786">
    <property type="component" value="Unassembled WGS sequence"/>
</dbReference>
<feature type="transmembrane region" description="Helical" evidence="6">
    <location>
        <begin position="13"/>
        <end position="35"/>
    </location>
</feature>
<feature type="transmembrane region" description="Helical" evidence="6">
    <location>
        <begin position="120"/>
        <end position="145"/>
    </location>
</feature>
<keyword evidence="2 6" id="KW-0812">Transmembrane</keyword>
<comment type="subcellular location">
    <subcellularLocation>
        <location evidence="1">Membrane</location>
        <topology evidence="1">Multi-pass membrane protein</topology>
    </subcellularLocation>
</comment>
<feature type="transmembrane region" description="Helical" evidence="6">
    <location>
        <begin position="165"/>
        <end position="193"/>
    </location>
</feature>
<dbReference type="GO" id="GO:0016020">
    <property type="term" value="C:membrane"/>
    <property type="evidence" value="ECO:0007669"/>
    <property type="project" value="UniProtKB-SubCell"/>
</dbReference>
<evidence type="ECO:0000313" key="9">
    <source>
        <dbReference type="Proteomes" id="UP000235786"/>
    </source>
</evidence>
<dbReference type="PANTHER" id="PTHR33048:SF96">
    <property type="entry name" value="INTEGRAL MEMBRANE PROTEIN"/>
    <property type="match status" value="1"/>
</dbReference>
<dbReference type="AlphaFoldDB" id="A0A2J6S5D6"/>
<feature type="transmembrane region" description="Helical" evidence="6">
    <location>
        <begin position="91"/>
        <end position="113"/>
    </location>
</feature>
<dbReference type="PANTHER" id="PTHR33048">
    <property type="entry name" value="PTH11-LIKE INTEGRAL MEMBRANE PROTEIN (AFU_ORTHOLOGUE AFUA_5G11245)"/>
    <property type="match status" value="1"/>
</dbReference>
<keyword evidence="3 6" id="KW-1133">Transmembrane helix</keyword>
<feature type="transmembrane region" description="Helical" evidence="6">
    <location>
        <begin position="47"/>
        <end position="64"/>
    </location>
</feature>
<evidence type="ECO:0000256" key="6">
    <source>
        <dbReference type="SAM" id="Phobius"/>
    </source>
</evidence>
<dbReference type="InterPro" id="IPR052337">
    <property type="entry name" value="SAT4-like"/>
</dbReference>
<keyword evidence="9" id="KW-1185">Reference proteome</keyword>
<evidence type="ECO:0000256" key="3">
    <source>
        <dbReference type="ARBA" id="ARBA00022989"/>
    </source>
</evidence>
<evidence type="ECO:0000256" key="2">
    <source>
        <dbReference type="ARBA" id="ARBA00022692"/>
    </source>
</evidence>
<proteinExistence type="inferred from homology"/>
<evidence type="ECO:0000259" key="7">
    <source>
        <dbReference type="Pfam" id="PF20684"/>
    </source>
</evidence>
<evidence type="ECO:0000256" key="4">
    <source>
        <dbReference type="ARBA" id="ARBA00023136"/>
    </source>
</evidence>
<organism evidence="8 9">
    <name type="scientific">Hyaloscypha variabilis (strain UAMH 11265 / GT02V1 / F)</name>
    <name type="common">Meliniomyces variabilis</name>
    <dbReference type="NCBI Taxonomy" id="1149755"/>
    <lineage>
        <taxon>Eukaryota</taxon>
        <taxon>Fungi</taxon>
        <taxon>Dikarya</taxon>
        <taxon>Ascomycota</taxon>
        <taxon>Pezizomycotina</taxon>
        <taxon>Leotiomycetes</taxon>
        <taxon>Helotiales</taxon>
        <taxon>Hyaloscyphaceae</taxon>
        <taxon>Hyaloscypha</taxon>
        <taxon>Hyaloscypha variabilis</taxon>
    </lineage>
</organism>
<evidence type="ECO:0000313" key="8">
    <source>
        <dbReference type="EMBL" id="PMD45979.1"/>
    </source>
</evidence>
<reference evidence="8 9" key="1">
    <citation type="submission" date="2016-04" db="EMBL/GenBank/DDBJ databases">
        <title>A degradative enzymes factory behind the ericoid mycorrhizal symbiosis.</title>
        <authorList>
            <consortium name="DOE Joint Genome Institute"/>
            <person name="Martino E."/>
            <person name="Morin E."/>
            <person name="Grelet G."/>
            <person name="Kuo A."/>
            <person name="Kohler A."/>
            <person name="Daghino S."/>
            <person name="Barry K."/>
            <person name="Choi C."/>
            <person name="Cichocki N."/>
            <person name="Clum A."/>
            <person name="Copeland A."/>
            <person name="Hainaut M."/>
            <person name="Haridas S."/>
            <person name="Labutti K."/>
            <person name="Lindquist E."/>
            <person name="Lipzen A."/>
            <person name="Khouja H.-R."/>
            <person name="Murat C."/>
            <person name="Ohm R."/>
            <person name="Olson A."/>
            <person name="Spatafora J."/>
            <person name="Veneault-Fourrey C."/>
            <person name="Henrissat B."/>
            <person name="Grigoriev I."/>
            <person name="Martin F."/>
            <person name="Perotto S."/>
        </authorList>
    </citation>
    <scope>NUCLEOTIDE SEQUENCE [LARGE SCALE GENOMIC DNA]</scope>
    <source>
        <strain evidence="8 9">F</strain>
    </source>
</reference>
<name>A0A2J6S5D6_HYAVF</name>
<protein>
    <recommendedName>
        <fullName evidence="7">Rhodopsin domain-containing protein</fullName>
    </recommendedName>
</protein>
<accession>A0A2J6S5D6</accession>
<sequence>MNHLPPQDGAGPILMWVSGVLMTFIILTTSLRIYVRIQNHILGWDDGTILIAVALAITRLGFQIEQSKYGNGKHRIYLTPHQYTMINKYGWTAQTLLFCAVAFLKVSICLLILRIKDTRVLRMVVCTVMAGVLVTNFGCVIILLAECRPAGFWRGAAAKCWTPRIRIYSIYATIAYSVVTDMVLSLVPLFVVWKVRIPMRTKVSVCGLMSLGLVATGFGIARAASLGIQTTDLSWMYCIAAIWSNIELFLGIIAANLTLSRAVYLYFFAPNHNHRKDSQYTPNSEREILSPRFSCSRLRGDCVSRTNTIVECKGKRERSETQRSSNSEFELVSGIQKKTEFWVSEGEGDKV</sequence>
<evidence type="ECO:0000256" key="1">
    <source>
        <dbReference type="ARBA" id="ARBA00004141"/>
    </source>
</evidence>
<dbReference type="OrthoDB" id="5022096at2759"/>
<gene>
    <name evidence="8" type="ORF">L207DRAFT_540703</name>
</gene>
<feature type="transmembrane region" description="Helical" evidence="6">
    <location>
        <begin position="205"/>
        <end position="228"/>
    </location>
</feature>
<dbReference type="EMBL" id="KZ613939">
    <property type="protein sequence ID" value="PMD45979.1"/>
    <property type="molecule type" value="Genomic_DNA"/>
</dbReference>
<dbReference type="Pfam" id="PF20684">
    <property type="entry name" value="Fung_rhodopsin"/>
    <property type="match status" value="1"/>
</dbReference>
<feature type="transmembrane region" description="Helical" evidence="6">
    <location>
        <begin position="248"/>
        <end position="269"/>
    </location>
</feature>
<feature type="domain" description="Rhodopsin" evidence="7">
    <location>
        <begin position="31"/>
        <end position="263"/>
    </location>
</feature>
<keyword evidence="4 6" id="KW-0472">Membrane</keyword>
<comment type="similarity">
    <text evidence="5">Belongs to the SAT4 family.</text>
</comment>